<feature type="transmembrane region" description="Helical" evidence="8">
    <location>
        <begin position="472"/>
        <end position="492"/>
    </location>
</feature>
<feature type="transmembrane region" description="Helical" evidence="8">
    <location>
        <begin position="6"/>
        <end position="26"/>
    </location>
</feature>
<keyword evidence="2" id="KW-1003">Cell membrane</keyword>
<name>A0AAW7TAW9_BURVI</name>
<evidence type="ECO:0000259" key="9">
    <source>
        <dbReference type="Pfam" id="PF00361"/>
    </source>
</evidence>
<keyword evidence="5" id="KW-0560">Oxidoreductase</keyword>
<dbReference type="GO" id="GO:0016491">
    <property type="term" value="F:oxidoreductase activity"/>
    <property type="evidence" value="ECO:0007669"/>
    <property type="project" value="UniProtKB-KW"/>
</dbReference>
<feature type="transmembrane region" description="Helical" evidence="8">
    <location>
        <begin position="374"/>
        <end position="396"/>
    </location>
</feature>
<evidence type="ECO:0000313" key="11">
    <source>
        <dbReference type="Proteomes" id="UP001171620"/>
    </source>
</evidence>
<dbReference type="PANTHER" id="PTHR42682">
    <property type="entry name" value="HYDROGENASE-4 COMPONENT F"/>
    <property type="match status" value="1"/>
</dbReference>
<feature type="transmembrane region" description="Helical" evidence="8">
    <location>
        <begin position="276"/>
        <end position="294"/>
    </location>
</feature>
<evidence type="ECO:0000313" key="10">
    <source>
        <dbReference type="EMBL" id="MDN7799420.1"/>
    </source>
</evidence>
<feature type="transmembrane region" description="Helical" evidence="8">
    <location>
        <begin position="71"/>
        <end position="92"/>
    </location>
</feature>
<feature type="transmembrane region" description="Helical" evidence="8">
    <location>
        <begin position="104"/>
        <end position="122"/>
    </location>
</feature>
<organism evidence="10 11">
    <name type="scientific">Burkholderia vietnamiensis</name>
    <dbReference type="NCBI Taxonomy" id="60552"/>
    <lineage>
        <taxon>Bacteria</taxon>
        <taxon>Pseudomonadati</taxon>
        <taxon>Pseudomonadota</taxon>
        <taxon>Betaproteobacteria</taxon>
        <taxon>Burkholderiales</taxon>
        <taxon>Burkholderiaceae</taxon>
        <taxon>Burkholderia</taxon>
        <taxon>Burkholderia cepacia complex</taxon>
    </lineage>
</organism>
<gene>
    <name evidence="10" type="ORF">QZM33_31265</name>
</gene>
<evidence type="ECO:0000256" key="2">
    <source>
        <dbReference type="ARBA" id="ARBA00022475"/>
    </source>
</evidence>
<dbReference type="EMBL" id="JAUJRV010000046">
    <property type="protein sequence ID" value="MDN7799420.1"/>
    <property type="molecule type" value="Genomic_DNA"/>
</dbReference>
<dbReference type="AlphaFoldDB" id="A0AAW7TAW9"/>
<dbReference type="GO" id="GO:0005886">
    <property type="term" value="C:plasma membrane"/>
    <property type="evidence" value="ECO:0007669"/>
    <property type="project" value="UniProtKB-SubCell"/>
</dbReference>
<feature type="transmembrane region" description="Helical" evidence="8">
    <location>
        <begin position="408"/>
        <end position="426"/>
    </location>
</feature>
<dbReference type="InterPro" id="IPR052175">
    <property type="entry name" value="ComplexI-like_HydComp"/>
</dbReference>
<accession>A0AAW7TAW9</accession>
<feature type="transmembrane region" description="Helical" evidence="8">
    <location>
        <begin position="158"/>
        <end position="179"/>
    </location>
</feature>
<proteinExistence type="predicted"/>
<protein>
    <submittedName>
        <fullName evidence="10">Proton-conducting transporter membrane subunit</fullName>
    </submittedName>
</protein>
<dbReference type="PANTHER" id="PTHR42682:SF5">
    <property type="entry name" value="HYDROGENASE-4 COMPONENT F"/>
    <property type="match status" value="1"/>
</dbReference>
<dbReference type="InterPro" id="IPR001750">
    <property type="entry name" value="ND/Mrp_TM"/>
</dbReference>
<dbReference type="Proteomes" id="UP001171620">
    <property type="component" value="Unassembled WGS sequence"/>
</dbReference>
<keyword evidence="6 8" id="KW-0472">Membrane</keyword>
<evidence type="ECO:0000256" key="1">
    <source>
        <dbReference type="ARBA" id="ARBA00004651"/>
    </source>
</evidence>
<feature type="transmembrane region" description="Helical" evidence="8">
    <location>
        <begin position="205"/>
        <end position="224"/>
    </location>
</feature>
<feature type="domain" description="NADH:quinone oxidoreductase/Mrp antiporter transmembrane" evidence="9">
    <location>
        <begin position="127"/>
        <end position="413"/>
    </location>
</feature>
<comment type="subcellular location">
    <subcellularLocation>
        <location evidence="1">Cell membrane</location>
        <topology evidence="1">Multi-pass membrane protein</topology>
    </subcellularLocation>
    <subcellularLocation>
        <location evidence="7">Membrane</location>
        <topology evidence="7">Multi-pass membrane protein</topology>
    </subcellularLocation>
</comment>
<feature type="transmembrane region" description="Helical" evidence="8">
    <location>
        <begin position="33"/>
        <end position="51"/>
    </location>
</feature>
<reference evidence="10" key="1">
    <citation type="submission" date="2023-07" db="EMBL/GenBank/DDBJ databases">
        <title>A collection of bacterial strains from the Burkholderia cepacia Research Laboratory and Repository.</title>
        <authorList>
            <person name="Lipuma J."/>
            <person name="Spilker T."/>
            <person name="Caverly L."/>
        </authorList>
    </citation>
    <scope>NUCLEOTIDE SEQUENCE</scope>
    <source>
        <strain evidence="10">AU44268</strain>
    </source>
</reference>
<sequence>MTMTAGLLIAIVAAPVVAAILSVVIRMNHVGEYVNLAAAVVCLCATLVLALTRNGPQEFLNGYVLVDALGAWTLVCTAVVYFLASIYAIGYMRLLPEEHDRLPQFYALFALFAATMVCGPLMNNIGVYWIAIELTTLVSTFLVGFERGQEAIEAAWKYIIVVSAGISLALLGTVLFYWAGSLVIGPTYDITWDTLRHAAPRMNPALIQMAFLLVLVGYGTKAGLAPMHTWLPDAHSEGPAPVSAMLSGALLNTAMLGVARFLTITDAASSSLLPRTVLVGFGAFSLFVAALFIVRQRGIKRLMAYSSVEHMGVLAMGFGFGGPLAIAAVMYHMLNHSLNKSLMFFGAGNVMRLFGTKDIDEIRGVWTRFPVTGALWLAGAIAITGAPPFGLFLSEFTLMRAGLATPNAWAVYVLLVLLIVIFIGFLNHFRLMYFAAPNAQRHTRPPQGRRSDAVEAGEALPATVSPSMQPSLWMTVPMWLALLPVLILGLWWPQGLWHFFETVAADLGRSAR</sequence>
<evidence type="ECO:0000256" key="8">
    <source>
        <dbReference type="SAM" id="Phobius"/>
    </source>
</evidence>
<feature type="transmembrane region" description="Helical" evidence="8">
    <location>
        <begin position="128"/>
        <end position="146"/>
    </location>
</feature>
<evidence type="ECO:0000256" key="3">
    <source>
        <dbReference type="ARBA" id="ARBA00022692"/>
    </source>
</evidence>
<comment type="caution">
    <text evidence="10">The sequence shown here is derived from an EMBL/GenBank/DDBJ whole genome shotgun (WGS) entry which is preliminary data.</text>
</comment>
<feature type="transmembrane region" description="Helical" evidence="8">
    <location>
        <begin position="314"/>
        <end position="334"/>
    </location>
</feature>
<dbReference type="Pfam" id="PF00361">
    <property type="entry name" value="Proton_antipo_M"/>
    <property type="match status" value="1"/>
</dbReference>
<keyword evidence="4 8" id="KW-1133">Transmembrane helix</keyword>
<evidence type="ECO:0000256" key="5">
    <source>
        <dbReference type="ARBA" id="ARBA00023002"/>
    </source>
</evidence>
<dbReference type="PRINTS" id="PR01434">
    <property type="entry name" value="NADHDHGNASE5"/>
</dbReference>
<evidence type="ECO:0000256" key="4">
    <source>
        <dbReference type="ARBA" id="ARBA00022989"/>
    </source>
</evidence>
<keyword evidence="3 7" id="KW-0812">Transmembrane</keyword>
<evidence type="ECO:0000256" key="6">
    <source>
        <dbReference type="ARBA" id="ARBA00023136"/>
    </source>
</evidence>
<dbReference type="RefSeq" id="WP_261505634.1">
    <property type="nucleotide sequence ID" value="NZ_JAUJRV010000046.1"/>
</dbReference>
<feature type="transmembrane region" description="Helical" evidence="8">
    <location>
        <begin position="244"/>
        <end position="264"/>
    </location>
</feature>
<evidence type="ECO:0000256" key="7">
    <source>
        <dbReference type="RuleBase" id="RU000320"/>
    </source>
</evidence>